<dbReference type="InterPro" id="IPR059226">
    <property type="entry name" value="Choice_anch_Q_dom"/>
</dbReference>
<dbReference type="InterPro" id="IPR012334">
    <property type="entry name" value="Pectin_lyas_fold"/>
</dbReference>
<dbReference type="EMBL" id="DUGC01000072">
    <property type="protein sequence ID" value="HIH09946.1"/>
    <property type="molecule type" value="Genomic_DNA"/>
</dbReference>
<organism evidence="2 3">
    <name type="scientific">Candidatus Iainarchaeum sp</name>
    <dbReference type="NCBI Taxonomy" id="3101447"/>
    <lineage>
        <taxon>Archaea</taxon>
        <taxon>Candidatus Iainarchaeota</taxon>
        <taxon>Candidatus Iainarchaeia</taxon>
        <taxon>Candidatus Iainarchaeales</taxon>
        <taxon>Candidatus Iainarchaeaceae</taxon>
        <taxon>Candidatus Iainarchaeum</taxon>
    </lineage>
</organism>
<dbReference type="InterPro" id="IPR007742">
    <property type="entry name" value="NosD_dom"/>
</dbReference>
<proteinExistence type="predicted"/>
<dbReference type="PANTHER" id="PTHR36453:SF1">
    <property type="entry name" value="RIGHT HANDED BETA HELIX DOMAIN-CONTAINING PROTEIN"/>
    <property type="match status" value="1"/>
</dbReference>
<sequence length="670" mass="73317">MRFGKIILVGIILLLATSASAATYYVDFENGNDNSNGLTQATAWKHAPGDAFATERPLSATLNAGDVVQFRAGAAYKGSISMKFNGAVGNPITYKGEGWGEGKAIIDGSETLTGWTRCASMRECADNPDWQNIYYLSVPSVTDAFSTFLFEGDSFLNFAQDPNPSDPFFYDDYKEFWKINNAQMTATSIYDPIHFNQSESNYWDGAYVLVWRIPNLVDVRKIASFNPATSTITFDVLGGNPYTDKDEYYAVINSIHALDRAGEYYVDEDTKKIYLWPQNAASITENSISMSKRGYGIDLYNRNYITISGFEVKKQAGNQLRDGVGIGTINGSGSNVLGATIKGNYIHLITHGSYSGYGGIYLYRPQGALVENNMLELLSRTRGIFLASGLDSKVKNNVVTKSGATSISYYTMNNSQILGNKISDSMGGHANGITIYIDSKDILTANNVVLNSTNPLTFQDSENLTFYSNVFTGCCTNVANSWGKNRGTILFLNNNFLKSSNHYAVQSDTSDTTAIDANTLALSFKNNITDGGGRTNQNNGQYNLYTGLAWNQKPRYGWALTEGEIDWSTRDAHEIFTDYDNSNFDLRQGSPAINAGTDVLNDLTSAGVISRFPDFDFSKDIKGNVRPQGTAWDIGAYEFVSGSPHTNQNPTVTIIAPLKGALYSAPAAIT</sequence>
<accession>A0A7J4J408</accession>
<dbReference type="SUPFAM" id="SSF51126">
    <property type="entry name" value="Pectin lyase-like"/>
    <property type="match status" value="1"/>
</dbReference>
<dbReference type="Pfam" id="PF05048">
    <property type="entry name" value="NosD"/>
    <property type="match status" value="1"/>
</dbReference>
<evidence type="ECO:0000313" key="2">
    <source>
        <dbReference type="EMBL" id="HIH09946.1"/>
    </source>
</evidence>
<dbReference type="AlphaFoldDB" id="A0A7J4J408"/>
<evidence type="ECO:0000313" key="3">
    <source>
        <dbReference type="Proteomes" id="UP000565078"/>
    </source>
</evidence>
<reference evidence="3" key="1">
    <citation type="journal article" date="2020" name="bioRxiv">
        <title>A rank-normalized archaeal taxonomy based on genome phylogeny resolves widespread incomplete and uneven classifications.</title>
        <authorList>
            <person name="Rinke C."/>
            <person name="Chuvochina M."/>
            <person name="Mussig A.J."/>
            <person name="Chaumeil P.-A."/>
            <person name="Waite D.W."/>
            <person name="Whitman W.B."/>
            <person name="Parks D.H."/>
            <person name="Hugenholtz P."/>
        </authorList>
    </citation>
    <scope>NUCLEOTIDE SEQUENCE [LARGE SCALE GENOMIC DNA]</scope>
</reference>
<protein>
    <recommendedName>
        <fullName evidence="1">Periplasmic copper-binding protein NosD beta helix domain-containing protein</fullName>
    </recommendedName>
</protein>
<dbReference type="Proteomes" id="UP000565078">
    <property type="component" value="Unassembled WGS sequence"/>
</dbReference>
<name>A0A7J4J408_9ARCH</name>
<evidence type="ECO:0000259" key="1">
    <source>
        <dbReference type="Pfam" id="PF05048"/>
    </source>
</evidence>
<dbReference type="PANTHER" id="PTHR36453">
    <property type="entry name" value="SECRETED PROTEIN-RELATED"/>
    <property type="match status" value="1"/>
</dbReference>
<feature type="non-terminal residue" evidence="2">
    <location>
        <position position="670"/>
    </location>
</feature>
<dbReference type="InterPro" id="IPR011050">
    <property type="entry name" value="Pectin_lyase_fold/virulence"/>
</dbReference>
<feature type="domain" description="Periplasmic copper-binding protein NosD beta helix" evidence="1">
    <location>
        <begin position="281"/>
        <end position="480"/>
    </location>
</feature>
<gene>
    <name evidence="2" type="ORF">HA254_04735</name>
</gene>
<comment type="caution">
    <text evidence="2">The sequence shown here is derived from an EMBL/GenBank/DDBJ whole genome shotgun (WGS) entry which is preliminary data.</text>
</comment>
<dbReference type="Gene3D" id="2.160.20.10">
    <property type="entry name" value="Single-stranded right-handed beta-helix, Pectin lyase-like"/>
    <property type="match status" value="2"/>
</dbReference>
<dbReference type="NCBIfam" id="NF041518">
    <property type="entry name" value="choice_anch_Q"/>
    <property type="match status" value="1"/>
</dbReference>